<accession>A0A7S5RBR6</accession>
<keyword evidence="1" id="KW-0548">Nucleotidyltransferase</keyword>
<dbReference type="Gene3D" id="3.90.79.10">
    <property type="entry name" value="Nucleoside Triphosphate Pyrophosphohydrolase"/>
    <property type="match status" value="1"/>
</dbReference>
<name>A0A7S5RBR6_9CAUD</name>
<dbReference type="GO" id="GO:0016787">
    <property type="term" value="F:hydrolase activity"/>
    <property type="evidence" value="ECO:0007669"/>
    <property type="project" value="UniProtKB-KW"/>
</dbReference>
<dbReference type="SUPFAM" id="SSF55811">
    <property type="entry name" value="Nudix"/>
    <property type="match status" value="1"/>
</dbReference>
<keyword evidence="2" id="KW-1185">Reference proteome</keyword>
<organism evidence="1 2">
    <name type="scientific">Rhizobium phage RHph_Y65</name>
    <dbReference type="NCBI Taxonomy" id="2509785"/>
    <lineage>
        <taxon>Viruses</taxon>
        <taxon>Duplodnaviria</taxon>
        <taxon>Heunggongvirae</taxon>
        <taxon>Uroviricota</taxon>
        <taxon>Caudoviricetes</taxon>
        <taxon>Kleczkowskaviridae</taxon>
        <taxon>Cuauhnahuacvirus</taxon>
        <taxon>Cuauhnahuacvirus Y65</taxon>
    </lineage>
</organism>
<dbReference type="EMBL" id="MN988525">
    <property type="protein sequence ID" value="QIG72571.1"/>
    <property type="molecule type" value="Genomic_DNA"/>
</dbReference>
<reference evidence="1 2" key="1">
    <citation type="submission" date="2020-01" db="EMBL/GenBank/DDBJ databases">
        <title>Patterns of diversity and host range of bacteriophage communities associated with bean-nodulatin bacteria.</title>
        <authorList>
            <person name="Vann Cauwenberghe J."/>
            <person name="Santamaria R.I."/>
            <person name="Bustos P."/>
            <person name="Juarez S."/>
            <person name="Gonzalez V."/>
        </authorList>
    </citation>
    <scope>NUCLEOTIDE SEQUENCE [LARGE SCALE GENOMIC DNA]</scope>
    <source>
        <strain evidence="2">RHph</strain>
    </source>
</reference>
<keyword evidence="1" id="KW-0378">Hydrolase</keyword>
<evidence type="ECO:0000313" key="2">
    <source>
        <dbReference type="Proteomes" id="UP000655883"/>
    </source>
</evidence>
<dbReference type="Proteomes" id="UP000655883">
    <property type="component" value="Segment"/>
</dbReference>
<sequence>MIFSLSNSEYFSLADAVCTAEDSQGRVPVDKHIVKKLIAYLEADKYFNLGTVCVALLPVEDGLLLIRRNRQGDPGFGMLALPGGFQKGSKAQNMYDAVVEEVLEETRIQTKRDDYILMDGDTDEYEHNVLFFRHIGLPGKAEDYIKDFVPLDDEVSELVHIKKTVETAFPMHTRAIDRFFQDEFIKDFLP</sequence>
<dbReference type="GO" id="GO:0016779">
    <property type="term" value="F:nucleotidyltransferase activity"/>
    <property type="evidence" value="ECO:0007669"/>
    <property type="project" value="UniProtKB-KW"/>
</dbReference>
<gene>
    <name evidence="1" type="ORF">EVB97_013</name>
</gene>
<evidence type="ECO:0000313" key="1">
    <source>
        <dbReference type="EMBL" id="QIG72571.1"/>
    </source>
</evidence>
<proteinExistence type="predicted"/>
<protein>
    <submittedName>
        <fullName evidence="1">Putative bifunctional NMN adenylyltransferase/NUDIX hydrolase protein</fullName>
    </submittedName>
</protein>
<dbReference type="InterPro" id="IPR015797">
    <property type="entry name" value="NUDIX_hydrolase-like_dom_sf"/>
</dbReference>
<keyword evidence="1" id="KW-0808">Transferase</keyword>